<feature type="transmembrane region" description="Helical" evidence="11">
    <location>
        <begin position="284"/>
        <end position="303"/>
    </location>
</feature>
<evidence type="ECO:0000256" key="1">
    <source>
        <dbReference type="ARBA" id="ARBA00004651"/>
    </source>
</evidence>
<dbReference type="PROSITE" id="PS50261">
    <property type="entry name" value="G_PROTEIN_RECEP_F2_4"/>
    <property type="match status" value="1"/>
</dbReference>
<evidence type="ECO:0000256" key="9">
    <source>
        <dbReference type="ARBA" id="ARBA00023180"/>
    </source>
</evidence>
<dbReference type="OMA" id="CYIPEEK"/>
<accession>A0A8C4QZP6</accession>
<sequence>MSLDCIQKKKKKRHNGTSLSAEACLNVMICFTMLVIPRGAFYHFIVHPSTSVSRDIMSTQVDSDNVLTLEEQMYLLIQASWRCDSSIQDKLNHSDDGDCPPEWDGFVCWPSAKPGSVVTLPCPAYIFDFNHEGHVVRWCSDNGTWLIASQKNRTMVDYSQCEKVMPEGKEMEMYRRLSTIYTVGYSTTIISDIFALLLLAYFKRLHCTRNYIHMQLFVSFVLRGGSILVRDAILDPKITGGLEPGLGIRMNTTLLVLPESPTLLQLMKCKTCMFMFLYFLATNYFWMLVEGLYLHSLIFLTFYSRRQCFLWFFTVIGWVLPLVFVFSWAVVRATIADSRCWDMETDNNYEWIYEGPILFSVVVNFLLLLNIVRVIMIKLNQNNAGHQQASQRHRKLIKSTLALMMLFGTHYVVGFGYEHFRTTMLWKIGMYFEIFFSSFMVSMIHTSLSKRLPLHLNLHNVLQSFQ</sequence>
<evidence type="ECO:0000256" key="4">
    <source>
        <dbReference type="ARBA" id="ARBA00022692"/>
    </source>
</evidence>
<evidence type="ECO:0000256" key="10">
    <source>
        <dbReference type="ARBA" id="ARBA00023224"/>
    </source>
</evidence>
<feature type="transmembrane region" description="Helical" evidence="11">
    <location>
        <begin position="396"/>
        <end position="416"/>
    </location>
</feature>
<dbReference type="InterPro" id="IPR001879">
    <property type="entry name" value="GPCR_2_extracellular_dom"/>
</dbReference>
<feature type="transmembrane region" description="Helical" evidence="11">
    <location>
        <begin position="351"/>
        <end position="375"/>
    </location>
</feature>
<dbReference type="GO" id="GO:0017046">
    <property type="term" value="F:peptide hormone binding"/>
    <property type="evidence" value="ECO:0007669"/>
    <property type="project" value="TreeGrafter"/>
</dbReference>
<evidence type="ECO:0000313" key="14">
    <source>
        <dbReference type="Ensembl" id="ENSEBUP00000023066.1"/>
    </source>
</evidence>
<dbReference type="InterPro" id="IPR036445">
    <property type="entry name" value="GPCR_2_extracell_dom_sf"/>
</dbReference>
<dbReference type="Proteomes" id="UP000694388">
    <property type="component" value="Unplaced"/>
</dbReference>
<keyword evidence="6" id="KW-0297">G-protein coupled receptor</keyword>
<dbReference type="GO" id="GO:0005886">
    <property type="term" value="C:plasma membrane"/>
    <property type="evidence" value="ECO:0007669"/>
    <property type="project" value="UniProtKB-SubCell"/>
</dbReference>
<keyword evidence="9" id="KW-0325">Glycoprotein</keyword>
<keyword evidence="4 11" id="KW-0812">Transmembrane</keyword>
<dbReference type="SMART" id="SM00008">
    <property type="entry name" value="HormR"/>
    <property type="match status" value="1"/>
</dbReference>
<dbReference type="GO" id="GO:0007189">
    <property type="term" value="P:adenylate cyclase-activating G protein-coupled receptor signaling pathway"/>
    <property type="evidence" value="ECO:0007669"/>
    <property type="project" value="TreeGrafter"/>
</dbReference>
<dbReference type="SUPFAM" id="SSF81321">
    <property type="entry name" value="Family A G protein-coupled receptor-like"/>
    <property type="match status" value="1"/>
</dbReference>
<feature type="transmembrane region" description="Helical" evidence="11">
    <location>
        <begin position="310"/>
        <end position="331"/>
    </location>
</feature>
<dbReference type="InterPro" id="IPR000832">
    <property type="entry name" value="GPCR_2_secretin-like"/>
</dbReference>
<dbReference type="PRINTS" id="PR00249">
    <property type="entry name" value="GPCRSECRETIN"/>
</dbReference>
<dbReference type="Ensembl" id="ENSEBUT00000023642.1">
    <property type="protein sequence ID" value="ENSEBUP00000023066.1"/>
    <property type="gene ID" value="ENSEBUG00000014216.1"/>
</dbReference>
<dbReference type="InterPro" id="IPR017981">
    <property type="entry name" value="GPCR_2-like_7TM"/>
</dbReference>
<evidence type="ECO:0000259" key="13">
    <source>
        <dbReference type="PROSITE" id="PS50261"/>
    </source>
</evidence>
<feature type="transmembrane region" description="Helical" evidence="11">
    <location>
        <begin position="180"/>
        <end position="202"/>
    </location>
</feature>
<evidence type="ECO:0000256" key="3">
    <source>
        <dbReference type="ARBA" id="ARBA00022475"/>
    </source>
</evidence>
<dbReference type="AlphaFoldDB" id="A0A8C4QZP6"/>
<dbReference type="SUPFAM" id="SSF111418">
    <property type="entry name" value="Hormone receptor domain"/>
    <property type="match status" value="1"/>
</dbReference>
<dbReference type="GeneTree" id="ENSGT00940000159094"/>
<dbReference type="GO" id="GO:0004991">
    <property type="term" value="F:parathyroid hormone receptor activity"/>
    <property type="evidence" value="ECO:0007669"/>
    <property type="project" value="TreeGrafter"/>
</dbReference>
<organism evidence="14 15">
    <name type="scientific">Eptatretus burgeri</name>
    <name type="common">Inshore hagfish</name>
    <dbReference type="NCBI Taxonomy" id="7764"/>
    <lineage>
        <taxon>Eukaryota</taxon>
        <taxon>Metazoa</taxon>
        <taxon>Chordata</taxon>
        <taxon>Craniata</taxon>
        <taxon>Vertebrata</taxon>
        <taxon>Cyclostomata</taxon>
        <taxon>Myxini</taxon>
        <taxon>Myxiniformes</taxon>
        <taxon>Myxinidae</taxon>
        <taxon>Eptatretinae</taxon>
        <taxon>Eptatretus</taxon>
    </lineage>
</organism>
<reference evidence="14" key="1">
    <citation type="submission" date="2025-08" db="UniProtKB">
        <authorList>
            <consortium name="Ensembl"/>
        </authorList>
    </citation>
    <scope>IDENTIFICATION</scope>
</reference>
<dbReference type="Pfam" id="PF02793">
    <property type="entry name" value="HRM"/>
    <property type="match status" value="1"/>
</dbReference>
<evidence type="ECO:0000256" key="7">
    <source>
        <dbReference type="ARBA" id="ARBA00023136"/>
    </source>
</evidence>
<evidence type="ECO:0000256" key="2">
    <source>
        <dbReference type="ARBA" id="ARBA00005314"/>
    </source>
</evidence>
<dbReference type="InterPro" id="IPR017983">
    <property type="entry name" value="GPCR_2_secretin-like_CS"/>
</dbReference>
<reference evidence="14" key="2">
    <citation type="submission" date="2025-09" db="UniProtKB">
        <authorList>
            <consortium name="Ensembl"/>
        </authorList>
    </citation>
    <scope>IDENTIFICATION</scope>
</reference>
<keyword evidence="3" id="KW-1003">Cell membrane</keyword>
<dbReference type="Gene3D" id="4.10.1240.10">
    <property type="entry name" value="GPCR, family 2, extracellular hormone receptor domain"/>
    <property type="match status" value="1"/>
</dbReference>
<dbReference type="Gene3D" id="1.20.1070.10">
    <property type="entry name" value="Rhodopsin 7-helix transmembrane proteins"/>
    <property type="match status" value="1"/>
</dbReference>
<dbReference type="PANTHER" id="PTHR45620:SF27">
    <property type="entry name" value="PARATHYROID HORMONE_PARATHYROID HORMONE-RELATED PEPTIDE RECEPTOR"/>
    <property type="match status" value="1"/>
</dbReference>
<evidence type="ECO:0000256" key="5">
    <source>
        <dbReference type="ARBA" id="ARBA00022989"/>
    </source>
</evidence>
<keyword evidence="15" id="KW-1185">Reference proteome</keyword>
<evidence type="ECO:0000256" key="6">
    <source>
        <dbReference type="ARBA" id="ARBA00023040"/>
    </source>
</evidence>
<dbReference type="GO" id="GO:0006874">
    <property type="term" value="P:intracellular calcium ion homeostasis"/>
    <property type="evidence" value="ECO:0007669"/>
    <property type="project" value="TreeGrafter"/>
</dbReference>
<dbReference type="GO" id="GO:0007166">
    <property type="term" value="P:cell surface receptor signaling pathway"/>
    <property type="evidence" value="ECO:0007669"/>
    <property type="project" value="InterPro"/>
</dbReference>
<dbReference type="PANTHER" id="PTHR45620">
    <property type="entry name" value="PDF RECEPTOR-LIKE PROTEIN-RELATED"/>
    <property type="match status" value="1"/>
</dbReference>
<keyword evidence="10" id="KW-0807">Transducer</keyword>
<dbReference type="PROSITE" id="PS50227">
    <property type="entry name" value="G_PROTEIN_RECEP_F2_3"/>
    <property type="match status" value="1"/>
</dbReference>
<dbReference type="PROSITE" id="PS00649">
    <property type="entry name" value="G_PROTEIN_RECEP_F2_1"/>
    <property type="match status" value="1"/>
</dbReference>
<evidence type="ECO:0000313" key="15">
    <source>
        <dbReference type="Proteomes" id="UP000694388"/>
    </source>
</evidence>
<dbReference type="InterPro" id="IPR050332">
    <property type="entry name" value="GPCR_2"/>
</dbReference>
<comment type="subcellular location">
    <subcellularLocation>
        <location evidence="1">Cell membrane</location>
        <topology evidence="1">Multi-pass membrane protein</topology>
    </subcellularLocation>
</comment>
<feature type="domain" description="G-protein coupled receptors family 2 profile 2" evidence="13">
    <location>
        <begin position="177"/>
        <end position="449"/>
    </location>
</feature>
<evidence type="ECO:0000259" key="12">
    <source>
        <dbReference type="PROSITE" id="PS50227"/>
    </source>
</evidence>
<feature type="transmembrane region" description="Helical" evidence="11">
    <location>
        <begin position="428"/>
        <end position="448"/>
    </location>
</feature>
<evidence type="ECO:0000256" key="8">
    <source>
        <dbReference type="ARBA" id="ARBA00023170"/>
    </source>
</evidence>
<proteinExistence type="inferred from homology"/>
<keyword evidence="8" id="KW-0675">Receptor</keyword>
<feature type="domain" description="G-protein coupled receptors family 2 profile 1" evidence="12">
    <location>
        <begin position="82"/>
        <end position="165"/>
    </location>
</feature>
<feature type="transmembrane region" description="Helical" evidence="11">
    <location>
        <begin position="21"/>
        <end position="45"/>
    </location>
</feature>
<keyword evidence="7 11" id="KW-0472">Membrane</keyword>
<comment type="similarity">
    <text evidence="2">Belongs to the G-protein coupled receptor 2 family.</text>
</comment>
<dbReference type="GO" id="GO:0008528">
    <property type="term" value="F:G protein-coupled peptide receptor activity"/>
    <property type="evidence" value="ECO:0007669"/>
    <property type="project" value="TreeGrafter"/>
</dbReference>
<keyword evidence="5 11" id="KW-1133">Transmembrane helix</keyword>
<evidence type="ECO:0000256" key="11">
    <source>
        <dbReference type="SAM" id="Phobius"/>
    </source>
</evidence>
<protein>
    <submittedName>
        <fullName evidence="14">Parathyroid hormone 2 receptor a</fullName>
    </submittedName>
</protein>
<dbReference type="Pfam" id="PF00002">
    <property type="entry name" value="7tm_2"/>
    <property type="match status" value="1"/>
</dbReference>
<name>A0A8C4QZP6_EPTBU</name>